<evidence type="ECO:0000313" key="14">
    <source>
        <dbReference type="Proteomes" id="UP000018208"/>
    </source>
</evidence>
<dbReference type="Pfam" id="PF00069">
    <property type="entry name" value="Pkinase"/>
    <property type="match status" value="1"/>
</dbReference>
<dbReference type="SUPFAM" id="SSF56112">
    <property type="entry name" value="Protein kinase-like (PK-like)"/>
    <property type="match status" value="1"/>
</dbReference>
<dbReference type="SMART" id="SM00220">
    <property type="entry name" value="S_TKc"/>
    <property type="match status" value="1"/>
</dbReference>
<evidence type="ECO:0000256" key="5">
    <source>
        <dbReference type="ARBA" id="ARBA00022679"/>
    </source>
</evidence>
<dbReference type="FunFam" id="1.10.510.10:FF:000024">
    <property type="entry name" value="Probable serine/threonine-protein kinase cot-1"/>
    <property type="match status" value="1"/>
</dbReference>
<evidence type="ECO:0000259" key="11">
    <source>
        <dbReference type="PROSITE" id="PS50011"/>
    </source>
</evidence>
<evidence type="ECO:0000256" key="10">
    <source>
        <dbReference type="ARBA" id="ARBA00048679"/>
    </source>
</evidence>
<dbReference type="InterPro" id="IPR011009">
    <property type="entry name" value="Kinase-like_dom_sf"/>
</dbReference>
<dbReference type="PANTHER" id="PTHR45637">
    <property type="entry name" value="FLIPPASE KINASE 1-RELATED"/>
    <property type="match status" value="1"/>
</dbReference>
<keyword evidence="7 12" id="KW-0418">Kinase</keyword>
<dbReference type="Gene3D" id="3.30.200.20">
    <property type="entry name" value="Phosphorylase Kinase, domain 1"/>
    <property type="match status" value="1"/>
</dbReference>
<dbReference type="InterPro" id="IPR008271">
    <property type="entry name" value="Ser/Thr_kinase_AS"/>
</dbReference>
<reference evidence="12 13" key="1">
    <citation type="journal article" date="2014" name="PLoS Genet.">
        <title>The Genome of Spironucleus salmonicida Highlights a Fish Pathogen Adapted to Fluctuating Environments.</title>
        <authorList>
            <person name="Xu F."/>
            <person name="Jerlstrom-Hultqvist J."/>
            <person name="Einarsson E."/>
            <person name="Astvaldsson A."/>
            <person name="Svard S.G."/>
            <person name="Andersson J.O."/>
        </authorList>
    </citation>
    <scope>NUCLEOTIDE SEQUENCE</scope>
    <source>
        <strain evidence="13">ATCC 50377</strain>
    </source>
</reference>
<name>V6LX79_9EUKA</name>
<feature type="domain" description="Protein kinase" evidence="11">
    <location>
        <begin position="42"/>
        <end position="328"/>
    </location>
</feature>
<dbReference type="Gene3D" id="1.10.510.10">
    <property type="entry name" value="Transferase(Phosphotransferase) domain 1"/>
    <property type="match status" value="1"/>
</dbReference>
<reference evidence="13" key="2">
    <citation type="submission" date="2020-12" db="EMBL/GenBank/DDBJ databases">
        <title>New Spironucleus salmonicida genome in near-complete chromosomes.</title>
        <authorList>
            <person name="Xu F."/>
            <person name="Kurt Z."/>
            <person name="Jimenez-Gonzalez A."/>
            <person name="Astvaldsson A."/>
            <person name="Andersson J.O."/>
            <person name="Svard S.G."/>
        </authorList>
    </citation>
    <scope>NUCLEOTIDE SEQUENCE</scope>
    <source>
        <strain evidence="13">ATCC 50377</strain>
    </source>
</reference>
<dbReference type="AlphaFoldDB" id="V6LX79"/>
<dbReference type="PROSITE" id="PS00108">
    <property type="entry name" value="PROTEIN_KINASE_ST"/>
    <property type="match status" value="1"/>
</dbReference>
<dbReference type="EMBL" id="KI545975">
    <property type="protein sequence ID" value="EST48853.1"/>
    <property type="molecule type" value="Genomic_DNA"/>
</dbReference>
<evidence type="ECO:0000256" key="3">
    <source>
        <dbReference type="ARBA" id="ARBA00022527"/>
    </source>
</evidence>
<evidence type="ECO:0000256" key="8">
    <source>
        <dbReference type="ARBA" id="ARBA00022840"/>
    </source>
</evidence>
<dbReference type="VEuPathDB" id="GiardiaDB:SS50377_27831"/>
<keyword evidence="4" id="KW-0597">Phosphoprotein</keyword>
<organism evidence="12">
    <name type="scientific">Spironucleus salmonicida</name>
    <dbReference type="NCBI Taxonomy" id="348837"/>
    <lineage>
        <taxon>Eukaryota</taxon>
        <taxon>Metamonada</taxon>
        <taxon>Diplomonadida</taxon>
        <taxon>Hexamitidae</taxon>
        <taxon>Hexamitinae</taxon>
        <taxon>Spironucleus</taxon>
    </lineage>
</organism>
<dbReference type="Proteomes" id="UP000018208">
    <property type="component" value="Unassembled WGS sequence"/>
</dbReference>
<keyword evidence="3" id="KW-0723">Serine/threonine-protein kinase</keyword>
<evidence type="ECO:0000256" key="1">
    <source>
        <dbReference type="ARBA" id="ARBA00009903"/>
    </source>
</evidence>
<evidence type="ECO:0000256" key="2">
    <source>
        <dbReference type="ARBA" id="ARBA00012513"/>
    </source>
</evidence>
<evidence type="ECO:0000256" key="4">
    <source>
        <dbReference type="ARBA" id="ARBA00022553"/>
    </source>
</evidence>
<keyword evidence="8" id="KW-0067">ATP-binding</keyword>
<sequence>MQIPETTQKFSALSTISGNQVSTKNINLKSKTPLPHVMPSDFEIVALLGAGDAGRVYLAKNLKAFIPQAKNQKIFALKVLSKRDLVERNKTKRFVQEYEVLSQLDHPFLARMYAAFSDQRNYYLLMEFCEGGELAQILKKQAFLQENVAKQYVSELLTALEYLHFHGIIYRDLKTENVLIRNDHVKLTDFDLAKQVIQAQQIASFEPKMYKKKLLFPTPIHQSSTSFVGTAEYLSPDVISGQHSQAADFWSLGILIYELLYGKTPFYTPNSGFQAISRRIQAGIYAFPAFPKVSENAKDLIKKLLTLKPENRLGFQFGIAEIKAHLWFKGVNFARIYESENQIQIDFPLQQFRELPRALEVMSRDFAGTGFSLPAGAHELCEKMIQAYEKNGLIARPKACNFDEEMGVENVNLNANGIGTISGAKTEAKRVGLRDLFARREGQRASLSAARGEGDVEE</sequence>
<dbReference type="EMBL" id="AUWU02000008">
    <property type="protein sequence ID" value="KAH0569859.1"/>
    <property type="molecule type" value="Genomic_DNA"/>
</dbReference>
<comment type="catalytic activity">
    <reaction evidence="9">
        <text>L-threonyl-[protein] + ATP = O-phospho-L-threonyl-[protein] + ADP + H(+)</text>
        <dbReference type="Rhea" id="RHEA:46608"/>
        <dbReference type="Rhea" id="RHEA-COMP:11060"/>
        <dbReference type="Rhea" id="RHEA-COMP:11605"/>
        <dbReference type="ChEBI" id="CHEBI:15378"/>
        <dbReference type="ChEBI" id="CHEBI:30013"/>
        <dbReference type="ChEBI" id="CHEBI:30616"/>
        <dbReference type="ChEBI" id="CHEBI:61977"/>
        <dbReference type="ChEBI" id="CHEBI:456216"/>
        <dbReference type="EC" id="2.7.11.1"/>
    </reaction>
</comment>
<comment type="catalytic activity">
    <reaction evidence="10">
        <text>L-seryl-[protein] + ATP = O-phospho-L-seryl-[protein] + ADP + H(+)</text>
        <dbReference type="Rhea" id="RHEA:17989"/>
        <dbReference type="Rhea" id="RHEA-COMP:9863"/>
        <dbReference type="Rhea" id="RHEA-COMP:11604"/>
        <dbReference type="ChEBI" id="CHEBI:15378"/>
        <dbReference type="ChEBI" id="CHEBI:29999"/>
        <dbReference type="ChEBI" id="CHEBI:30616"/>
        <dbReference type="ChEBI" id="CHEBI:83421"/>
        <dbReference type="ChEBI" id="CHEBI:456216"/>
        <dbReference type="EC" id="2.7.11.1"/>
    </reaction>
</comment>
<evidence type="ECO:0000256" key="7">
    <source>
        <dbReference type="ARBA" id="ARBA00022777"/>
    </source>
</evidence>
<accession>V6LX79</accession>
<proteinExistence type="inferred from homology"/>
<keyword evidence="5" id="KW-0808">Transferase</keyword>
<dbReference type="GO" id="GO:0007010">
    <property type="term" value="P:cytoskeleton organization"/>
    <property type="evidence" value="ECO:0007669"/>
    <property type="project" value="UniProtKB-ARBA"/>
</dbReference>
<dbReference type="EC" id="2.7.11.1" evidence="2"/>
<dbReference type="FunFam" id="3.30.200.20:FF:000042">
    <property type="entry name" value="Aurora kinase A"/>
    <property type="match status" value="1"/>
</dbReference>
<dbReference type="OrthoDB" id="432483at2759"/>
<dbReference type="GO" id="GO:0004674">
    <property type="term" value="F:protein serine/threonine kinase activity"/>
    <property type="evidence" value="ECO:0007669"/>
    <property type="project" value="UniProtKB-KW"/>
</dbReference>
<evidence type="ECO:0000313" key="13">
    <source>
        <dbReference type="EMBL" id="KAH0569859.1"/>
    </source>
</evidence>
<gene>
    <name evidence="12" type="ORF">SS50377_10951</name>
    <name evidence="13" type="ORF">SS50377_27831</name>
</gene>
<comment type="similarity">
    <text evidence="1">Belongs to the protein kinase superfamily. AGC Ser/Thr protein kinase family.</text>
</comment>
<evidence type="ECO:0000256" key="6">
    <source>
        <dbReference type="ARBA" id="ARBA00022741"/>
    </source>
</evidence>
<evidence type="ECO:0000256" key="9">
    <source>
        <dbReference type="ARBA" id="ARBA00047899"/>
    </source>
</evidence>
<dbReference type="GO" id="GO:0005524">
    <property type="term" value="F:ATP binding"/>
    <property type="evidence" value="ECO:0007669"/>
    <property type="project" value="UniProtKB-KW"/>
</dbReference>
<dbReference type="PROSITE" id="PS50011">
    <property type="entry name" value="PROTEIN_KINASE_DOM"/>
    <property type="match status" value="1"/>
</dbReference>
<keyword evidence="6" id="KW-0547">Nucleotide-binding</keyword>
<protein>
    <recommendedName>
        <fullName evidence="2">non-specific serine/threonine protein kinase</fullName>
        <ecNumber evidence="2">2.7.11.1</ecNumber>
    </recommendedName>
</protein>
<keyword evidence="14" id="KW-1185">Reference proteome</keyword>
<evidence type="ECO:0000313" key="12">
    <source>
        <dbReference type="EMBL" id="EST48853.1"/>
    </source>
</evidence>
<dbReference type="InterPro" id="IPR000719">
    <property type="entry name" value="Prot_kinase_dom"/>
</dbReference>